<accession>A0AAW4P8D9</accession>
<gene>
    <name evidence="1" type="ORF">EGH23_03445</name>
</gene>
<proteinExistence type="predicted"/>
<dbReference type="Proteomes" id="UP001430455">
    <property type="component" value="Unassembled WGS sequence"/>
</dbReference>
<dbReference type="RefSeq" id="WP_220578622.1">
    <property type="nucleotide sequence ID" value="NZ_RKLT01000001.1"/>
</dbReference>
<evidence type="ECO:0000313" key="1">
    <source>
        <dbReference type="EMBL" id="MBX0293935.1"/>
    </source>
</evidence>
<reference evidence="1 2" key="1">
    <citation type="submission" date="2021-06" db="EMBL/GenBank/DDBJ databases">
        <title>Halomicroarcula sp. a new haloarchaeum isolated from saline soil.</title>
        <authorList>
            <person name="Duran-Viseras A."/>
            <person name="Sanchez-Porro C."/>
            <person name="Ventosa A."/>
        </authorList>
    </citation>
    <scope>NUCLEOTIDE SEQUENCE [LARGE SCALE GENOMIC DNA]</scope>
    <source>
        <strain evidence="1 2">F27</strain>
    </source>
</reference>
<dbReference type="AlphaFoldDB" id="A0AAW4P8D9"/>
<comment type="caution">
    <text evidence="1">The sequence shown here is derived from an EMBL/GenBank/DDBJ whole genome shotgun (WGS) entry which is preliminary data.</text>
</comment>
<keyword evidence="2" id="KW-1185">Reference proteome</keyword>
<name>A0AAW4P8D9_9EURY</name>
<organism evidence="1 2">
    <name type="scientific">Haloarcula nitratireducens</name>
    <dbReference type="NCBI Taxonomy" id="2487749"/>
    <lineage>
        <taxon>Archaea</taxon>
        <taxon>Methanobacteriati</taxon>
        <taxon>Methanobacteriota</taxon>
        <taxon>Stenosarchaea group</taxon>
        <taxon>Halobacteria</taxon>
        <taxon>Halobacteriales</taxon>
        <taxon>Haloarculaceae</taxon>
        <taxon>Haloarcula</taxon>
    </lineage>
</organism>
<dbReference type="EMBL" id="RKLT01000001">
    <property type="protein sequence ID" value="MBX0293935.1"/>
    <property type="molecule type" value="Genomic_DNA"/>
</dbReference>
<sequence>MGISVEVNTGLDVELDGAAGVWRYEAPSAGSDRTVTRRFVVFGASPASEDGGGELPTDGGDSVDAAAEVGWFTELPEDAEAVPGTDRFFE</sequence>
<protein>
    <submittedName>
        <fullName evidence="1">Uncharacterized protein</fullName>
    </submittedName>
</protein>
<evidence type="ECO:0000313" key="2">
    <source>
        <dbReference type="Proteomes" id="UP001430455"/>
    </source>
</evidence>